<reference evidence="5 6" key="1">
    <citation type="submission" date="2017-09" db="EMBL/GenBank/DDBJ databases">
        <title>WGS assembly of Aquilegia coerulea Goldsmith.</title>
        <authorList>
            <person name="Hodges S."/>
            <person name="Kramer E."/>
            <person name="Nordborg M."/>
            <person name="Tomkins J."/>
            <person name="Borevitz J."/>
            <person name="Derieg N."/>
            <person name="Yan J."/>
            <person name="Mihaltcheva S."/>
            <person name="Hayes R.D."/>
            <person name="Rokhsar D."/>
        </authorList>
    </citation>
    <scope>NUCLEOTIDE SEQUENCE [LARGE SCALE GENOMIC DNA]</scope>
    <source>
        <strain evidence="6">cv. Goldsmith</strain>
    </source>
</reference>
<evidence type="ECO:0000256" key="2">
    <source>
        <dbReference type="ARBA" id="ARBA00022722"/>
    </source>
</evidence>
<keyword evidence="2" id="KW-0540">Nuclease</keyword>
<dbReference type="GO" id="GO:0030891">
    <property type="term" value="C:VCB complex"/>
    <property type="evidence" value="ECO:0007669"/>
    <property type="project" value="TreeGrafter"/>
</dbReference>
<evidence type="ECO:0000259" key="4">
    <source>
        <dbReference type="PROSITE" id="PS51658"/>
    </source>
</evidence>
<dbReference type="GO" id="GO:0005634">
    <property type="term" value="C:nucleus"/>
    <property type="evidence" value="ECO:0007669"/>
    <property type="project" value="TreeGrafter"/>
</dbReference>
<dbReference type="Gene3D" id="3.10.690.10">
    <property type="entry name" value="Bifunctional nuclease domain"/>
    <property type="match status" value="1"/>
</dbReference>
<protein>
    <recommendedName>
        <fullName evidence="4">BFN domain-containing protein</fullName>
    </recommendedName>
</protein>
<dbReference type="Pfam" id="PF02577">
    <property type="entry name" value="BFN_dom"/>
    <property type="match status" value="1"/>
</dbReference>
<dbReference type="AlphaFoldDB" id="A0A2G5EAI0"/>
<accession>A0A2G5EAI0</accession>
<keyword evidence="6" id="KW-1185">Reference proteome</keyword>
<dbReference type="FunCoup" id="A0A2G5EAI0">
    <property type="interactions" value="336"/>
</dbReference>
<feature type="domain" description="BFN" evidence="4">
    <location>
        <begin position="118"/>
        <end position="253"/>
    </location>
</feature>
<dbReference type="PROSITE" id="PS51658">
    <property type="entry name" value="BFN"/>
    <property type="match status" value="1"/>
</dbReference>
<dbReference type="PANTHER" id="PTHR15160">
    <property type="entry name" value="VON HIPPEL-LINDAU PROTEIN"/>
    <property type="match status" value="1"/>
</dbReference>
<dbReference type="STRING" id="218851.A0A2G5EAI0"/>
<dbReference type="EMBL" id="KZ305027">
    <property type="protein sequence ID" value="PIA52762.1"/>
    <property type="molecule type" value="Genomic_DNA"/>
</dbReference>
<dbReference type="OrthoDB" id="566255at2759"/>
<comment type="similarity">
    <text evidence="1">Belongs to the bifunctional nuclease family.</text>
</comment>
<dbReference type="InterPro" id="IPR003729">
    <property type="entry name" value="Bi_nuclease_dom"/>
</dbReference>
<dbReference type="Proteomes" id="UP000230069">
    <property type="component" value="Unassembled WGS sequence"/>
</dbReference>
<name>A0A2G5EAI0_AQUCA</name>
<dbReference type="GO" id="GO:0016567">
    <property type="term" value="P:protein ubiquitination"/>
    <property type="evidence" value="ECO:0007669"/>
    <property type="project" value="TreeGrafter"/>
</dbReference>
<proteinExistence type="inferred from homology"/>
<dbReference type="SUPFAM" id="SSF103256">
    <property type="entry name" value="Hypothetical protein TM0160"/>
    <property type="match status" value="1"/>
</dbReference>
<organism evidence="5 6">
    <name type="scientific">Aquilegia coerulea</name>
    <name type="common">Rocky mountain columbine</name>
    <dbReference type="NCBI Taxonomy" id="218851"/>
    <lineage>
        <taxon>Eukaryota</taxon>
        <taxon>Viridiplantae</taxon>
        <taxon>Streptophyta</taxon>
        <taxon>Embryophyta</taxon>
        <taxon>Tracheophyta</taxon>
        <taxon>Spermatophyta</taxon>
        <taxon>Magnoliopsida</taxon>
        <taxon>Ranunculales</taxon>
        <taxon>Ranunculaceae</taxon>
        <taxon>Thalictroideae</taxon>
        <taxon>Aquilegia</taxon>
    </lineage>
</organism>
<sequence>MGTLQGPVSYSSIRANKQVGIQVMLMKDRMLRSGLWGFRGNLKDGIKVGSGWNRGECVRKSGMICCGFSSSSGNGSMAENFNENDDEYVNSSVVEAVEVKSGSDGFMIKMRDGRHMRCIHNSPQGGHLADYAPHPAIVLKMEDGSDLLLPIIVLEMPSTLLMAAIRNVQIARPTLYQVMAEMVEKMGYVVKLVRVTKRVHEAYIAQLYLSKVGNETDIISFDLRPSDAINIAVRCKVPIQVNKYLAYSDGMKVIEPARHAARAPFSDGLLFTELDRPDGKPCDEAKEFDLIRNMLIAAVEERYRDAAQWRDKLSQLRSKKHKWA</sequence>
<dbReference type="GO" id="GO:0004518">
    <property type="term" value="F:nuclease activity"/>
    <property type="evidence" value="ECO:0007669"/>
    <property type="project" value="UniProtKB-UniRule"/>
</dbReference>
<keyword evidence="2" id="KW-0378">Hydrolase</keyword>
<evidence type="ECO:0000313" key="6">
    <source>
        <dbReference type="Proteomes" id="UP000230069"/>
    </source>
</evidence>
<dbReference type="PANTHER" id="PTHR15160:SF3">
    <property type="entry name" value="BIFUNCTIONAL NUCLEASE 1"/>
    <property type="match status" value="1"/>
</dbReference>
<evidence type="ECO:0000313" key="5">
    <source>
        <dbReference type="EMBL" id="PIA52763.1"/>
    </source>
</evidence>
<evidence type="ECO:0000256" key="3">
    <source>
        <dbReference type="ARBA" id="ARBA00025428"/>
    </source>
</evidence>
<evidence type="ECO:0000256" key="1">
    <source>
        <dbReference type="ARBA" id="ARBA00009095"/>
    </source>
</evidence>
<comment type="function">
    <text evidence="3">Bifunctional nuclease with both RNase and DNase activities. Involved in basal defense response. Participates in abscisic acid-derived callose deposition following infection by a necrotrophic pathogen.</text>
</comment>
<dbReference type="EMBL" id="KZ305027">
    <property type="protein sequence ID" value="PIA52763.1"/>
    <property type="molecule type" value="Genomic_DNA"/>
</dbReference>
<gene>
    <name evidence="5" type="ORF">AQUCO_01000555v1</name>
</gene>
<dbReference type="InterPro" id="IPR036104">
    <property type="entry name" value="BFN_sf"/>
</dbReference>